<feature type="transmembrane region" description="Helical" evidence="1">
    <location>
        <begin position="143"/>
        <end position="166"/>
    </location>
</feature>
<evidence type="ECO:0000313" key="3">
    <source>
        <dbReference type="Proteomes" id="UP001497497"/>
    </source>
</evidence>
<accession>A0AAV2GZY3</accession>
<protein>
    <submittedName>
        <fullName evidence="2">Uncharacterized protein</fullName>
    </submittedName>
</protein>
<feature type="transmembrane region" description="Helical" evidence="1">
    <location>
        <begin position="77"/>
        <end position="101"/>
    </location>
</feature>
<keyword evidence="1" id="KW-1133">Transmembrane helix</keyword>
<sequence length="266" mass="29439">MCAPEVAKQDIPKSTLLRKLTPKSMNLARSNSSMSRSSDKKGRYSLTMESGGNSMALKPLPVPAKVNSELEECAHSVVSGTGAVATCFFLIGLLMFLVAFASHDWLGLEKGLTISLWRRCTRDKLIDVWICHPWEKVPDFVKAAQGFCIVGLMTYALSVVIIIAYLTVQFLQRLRGVLIALCLLIFTSGCMTLMALVVMGIKGHDYLKLLKQDEQEVVRLLAINVDVLGSFYVGWSFVVSVISAFITLASFMFCMIEFVHINDVID</sequence>
<feature type="transmembrane region" description="Helical" evidence="1">
    <location>
        <begin position="232"/>
        <end position="256"/>
    </location>
</feature>
<reference evidence="2 3" key="1">
    <citation type="submission" date="2024-04" db="EMBL/GenBank/DDBJ databases">
        <authorList>
            <consortium name="Genoscope - CEA"/>
            <person name="William W."/>
        </authorList>
    </citation>
    <scope>NUCLEOTIDE SEQUENCE [LARGE SCALE GENOMIC DNA]</scope>
</reference>
<proteinExistence type="predicted"/>
<keyword evidence="1" id="KW-0812">Transmembrane</keyword>
<dbReference type="EMBL" id="CAXITT010000010">
    <property type="protein sequence ID" value="CAL1526918.1"/>
    <property type="molecule type" value="Genomic_DNA"/>
</dbReference>
<keyword evidence="3" id="KW-1185">Reference proteome</keyword>
<evidence type="ECO:0000313" key="2">
    <source>
        <dbReference type="EMBL" id="CAL1526918.1"/>
    </source>
</evidence>
<dbReference type="Proteomes" id="UP001497497">
    <property type="component" value="Unassembled WGS sequence"/>
</dbReference>
<name>A0AAV2GZY3_LYMST</name>
<comment type="caution">
    <text evidence="2">The sequence shown here is derived from an EMBL/GenBank/DDBJ whole genome shotgun (WGS) entry which is preliminary data.</text>
</comment>
<organism evidence="2 3">
    <name type="scientific">Lymnaea stagnalis</name>
    <name type="common">Great pond snail</name>
    <name type="synonym">Helix stagnalis</name>
    <dbReference type="NCBI Taxonomy" id="6523"/>
    <lineage>
        <taxon>Eukaryota</taxon>
        <taxon>Metazoa</taxon>
        <taxon>Spiralia</taxon>
        <taxon>Lophotrochozoa</taxon>
        <taxon>Mollusca</taxon>
        <taxon>Gastropoda</taxon>
        <taxon>Heterobranchia</taxon>
        <taxon>Euthyneura</taxon>
        <taxon>Panpulmonata</taxon>
        <taxon>Hygrophila</taxon>
        <taxon>Lymnaeoidea</taxon>
        <taxon>Lymnaeidae</taxon>
        <taxon>Lymnaea</taxon>
    </lineage>
</organism>
<dbReference type="AlphaFoldDB" id="A0AAV2GZY3"/>
<gene>
    <name evidence="2" type="ORF">GSLYS_00001095001</name>
</gene>
<keyword evidence="1" id="KW-0472">Membrane</keyword>
<evidence type="ECO:0000256" key="1">
    <source>
        <dbReference type="SAM" id="Phobius"/>
    </source>
</evidence>
<feature type="transmembrane region" description="Helical" evidence="1">
    <location>
        <begin position="178"/>
        <end position="201"/>
    </location>
</feature>
<dbReference type="Gene3D" id="1.20.140.150">
    <property type="match status" value="1"/>
</dbReference>